<proteinExistence type="predicted"/>
<dbReference type="AlphaFoldDB" id="A0A0K1PKQ9"/>
<dbReference type="PANTHER" id="PTHR30055:SF234">
    <property type="entry name" value="HTH-TYPE TRANSCRIPTIONAL REGULATOR BETI"/>
    <property type="match status" value="1"/>
</dbReference>
<keyword evidence="2 4" id="KW-0238">DNA-binding</keyword>
<accession>A0A0K1PKQ9</accession>
<dbReference type="GO" id="GO:0000976">
    <property type="term" value="F:transcription cis-regulatory region binding"/>
    <property type="evidence" value="ECO:0007669"/>
    <property type="project" value="TreeGrafter"/>
</dbReference>
<dbReference type="InterPro" id="IPR041669">
    <property type="entry name" value="TetR_C_15"/>
</dbReference>
<dbReference type="Pfam" id="PF00440">
    <property type="entry name" value="TetR_N"/>
    <property type="match status" value="1"/>
</dbReference>
<keyword evidence="7" id="KW-1185">Reference proteome</keyword>
<evidence type="ECO:0000313" key="7">
    <source>
        <dbReference type="Proteomes" id="UP000064967"/>
    </source>
</evidence>
<evidence type="ECO:0000256" key="2">
    <source>
        <dbReference type="ARBA" id="ARBA00023125"/>
    </source>
</evidence>
<organism evidence="6 7">
    <name type="scientific">Labilithrix luteola</name>
    <dbReference type="NCBI Taxonomy" id="1391654"/>
    <lineage>
        <taxon>Bacteria</taxon>
        <taxon>Pseudomonadati</taxon>
        <taxon>Myxococcota</taxon>
        <taxon>Polyangia</taxon>
        <taxon>Polyangiales</taxon>
        <taxon>Labilitrichaceae</taxon>
        <taxon>Labilithrix</taxon>
    </lineage>
</organism>
<name>A0A0K1PKQ9_9BACT</name>
<sequence length="191" mass="21089">MESILEAAAQVLETVGFEKMTTTKVALRAGTSVGSLYQYFPSKDALLYALLERKFARIVSKLATSIESSRGESLDVRTSALIEALFREKAARAKLGAELARQAPRLDKRRMAAHLAEEVHRLVHGMLEEHREELGVQDLELASWMLVHAVTGIADAAMLGALERLRDPAFIEAVTDHALGALGRKRRRARS</sequence>
<dbReference type="PANTHER" id="PTHR30055">
    <property type="entry name" value="HTH-TYPE TRANSCRIPTIONAL REGULATOR RUTR"/>
    <property type="match status" value="1"/>
</dbReference>
<dbReference type="EMBL" id="CP012333">
    <property type="protein sequence ID" value="AKU94110.1"/>
    <property type="molecule type" value="Genomic_DNA"/>
</dbReference>
<dbReference type="PATRIC" id="fig|1391654.3.peg.782"/>
<dbReference type="GO" id="GO:0003700">
    <property type="term" value="F:DNA-binding transcription factor activity"/>
    <property type="evidence" value="ECO:0007669"/>
    <property type="project" value="TreeGrafter"/>
</dbReference>
<dbReference type="Proteomes" id="UP000064967">
    <property type="component" value="Chromosome"/>
</dbReference>
<keyword evidence="1" id="KW-0805">Transcription regulation</keyword>
<evidence type="ECO:0000313" key="6">
    <source>
        <dbReference type="EMBL" id="AKU94110.1"/>
    </source>
</evidence>
<dbReference type="STRING" id="1391654.AKJ09_00774"/>
<evidence type="ECO:0000256" key="4">
    <source>
        <dbReference type="PROSITE-ProRule" id="PRU00335"/>
    </source>
</evidence>
<dbReference type="Gene3D" id="1.10.357.10">
    <property type="entry name" value="Tetracycline Repressor, domain 2"/>
    <property type="match status" value="1"/>
</dbReference>
<protein>
    <submittedName>
        <fullName evidence="6">Transcriptional regulator, TetR family</fullName>
    </submittedName>
</protein>
<evidence type="ECO:0000256" key="1">
    <source>
        <dbReference type="ARBA" id="ARBA00023015"/>
    </source>
</evidence>
<reference evidence="6 7" key="1">
    <citation type="submission" date="2015-08" db="EMBL/GenBank/DDBJ databases">
        <authorList>
            <person name="Babu N.S."/>
            <person name="Beckwith C.J."/>
            <person name="Beseler K.G."/>
            <person name="Brison A."/>
            <person name="Carone J.V."/>
            <person name="Caskin T.P."/>
            <person name="Diamond M."/>
            <person name="Durham M.E."/>
            <person name="Foxe J.M."/>
            <person name="Go M."/>
            <person name="Henderson B.A."/>
            <person name="Jones I.B."/>
            <person name="McGettigan J.A."/>
            <person name="Micheletti S.J."/>
            <person name="Nasrallah M.E."/>
            <person name="Ortiz D."/>
            <person name="Piller C.R."/>
            <person name="Privatt S.R."/>
            <person name="Schneider S.L."/>
            <person name="Sharp S."/>
            <person name="Smith T.C."/>
            <person name="Stanton J.D."/>
            <person name="Ullery H.E."/>
            <person name="Wilson R.J."/>
            <person name="Serrano M.G."/>
            <person name="Buck G."/>
            <person name="Lee V."/>
            <person name="Wang Y."/>
            <person name="Carvalho R."/>
            <person name="Voegtly L."/>
            <person name="Shi R."/>
            <person name="Duckworth R."/>
            <person name="Johnson A."/>
            <person name="Loviza R."/>
            <person name="Walstead R."/>
            <person name="Shah Z."/>
            <person name="Kiflezghi M."/>
            <person name="Wade K."/>
            <person name="Ball S.L."/>
            <person name="Bradley K.W."/>
            <person name="Asai D.J."/>
            <person name="Bowman C.A."/>
            <person name="Russell D.A."/>
            <person name="Pope W.H."/>
            <person name="Jacobs-Sera D."/>
            <person name="Hendrix R.W."/>
            <person name="Hatfull G.F."/>
        </authorList>
    </citation>
    <scope>NUCLEOTIDE SEQUENCE [LARGE SCALE GENOMIC DNA]</scope>
    <source>
        <strain evidence="6 7">DSM 27648</strain>
    </source>
</reference>
<evidence type="ECO:0000256" key="3">
    <source>
        <dbReference type="ARBA" id="ARBA00023163"/>
    </source>
</evidence>
<dbReference type="InterPro" id="IPR050109">
    <property type="entry name" value="HTH-type_TetR-like_transc_reg"/>
</dbReference>
<feature type="domain" description="HTH tetR-type" evidence="5">
    <location>
        <begin position="1"/>
        <end position="58"/>
    </location>
</feature>
<feature type="DNA-binding region" description="H-T-H motif" evidence="4">
    <location>
        <begin position="21"/>
        <end position="40"/>
    </location>
</feature>
<evidence type="ECO:0000259" key="5">
    <source>
        <dbReference type="PROSITE" id="PS50977"/>
    </source>
</evidence>
<dbReference type="PROSITE" id="PS50977">
    <property type="entry name" value="HTH_TETR_2"/>
    <property type="match status" value="1"/>
</dbReference>
<dbReference type="PRINTS" id="PR00455">
    <property type="entry name" value="HTHTETR"/>
</dbReference>
<keyword evidence="3" id="KW-0804">Transcription</keyword>
<dbReference type="RefSeq" id="WP_205633584.1">
    <property type="nucleotide sequence ID" value="NZ_CP012333.1"/>
</dbReference>
<dbReference type="SUPFAM" id="SSF46689">
    <property type="entry name" value="Homeodomain-like"/>
    <property type="match status" value="1"/>
</dbReference>
<dbReference type="InterPro" id="IPR009057">
    <property type="entry name" value="Homeodomain-like_sf"/>
</dbReference>
<dbReference type="Pfam" id="PF17918">
    <property type="entry name" value="TetR_C_15"/>
    <property type="match status" value="1"/>
</dbReference>
<dbReference type="InterPro" id="IPR001647">
    <property type="entry name" value="HTH_TetR"/>
</dbReference>
<dbReference type="KEGG" id="llu:AKJ09_00774"/>
<gene>
    <name evidence="6" type="ORF">AKJ09_00774</name>
</gene>